<reference evidence="3" key="1">
    <citation type="submission" date="2016-11" db="UniProtKB">
        <authorList>
            <consortium name="WormBaseParasite"/>
        </authorList>
    </citation>
    <scope>IDENTIFICATION</scope>
</reference>
<proteinExistence type="predicted"/>
<dbReference type="Gene3D" id="3.30.710.10">
    <property type="entry name" value="Potassium Channel Kv1.1, Chain A"/>
    <property type="match status" value="1"/>
</dbReference>
<dbReference type="AlphaFoldDB" id="A0A1I7UKV1"/>
<evidence type="ECO:0000313" key="3">
    <source>
        <dbReference type="WBParaSite" id="Csp11.Scaffold630.g16969.t1"/>
    </source>
</evidence>
<evidence type="ECO:0000313" key="2">
    <source>
        <dbReference type="Proteomes" id="UP000095282"/>
    </source>
</evidence>
<protein>
    <submittedName>
        <fullName evidence="3">BTB domain-containing protein</fullName>
    </submittedName>
</protein>
<keyword evidence="2" id="KW-1185">Reference proteome</keyword>
<dbReference type="Proteomes" id="UP000095282">
    <property type="component" value="Unplaced"/>
</dbReference>
<dbReference type="PANTHER" id="PTHR22743">
    <property type="entry name" value="MEPRIN/TRAF-LIKE MATH FAMILY-C.ELEGANS"/>
    <property type="match status" value="1"/>
</dbReference>
<name>A0A1I7UKV1_9PELO</name>
<dbReference type="Pfam" id="PF00651">
    <property type="entry name" value="BTB"/>
    <property type="match status" value="1"/>
</dbReference>
<accession>A0A1I7UKV1</accession>
<dbReference type="PANTHER" id="PTHR22743:SF165">
    <property type="entry name" value="BTB AND MATH DOMAIN CONTAINING-RELATED"/>
    <property type="match status" value="1"/>
</dbReference>
<organism evidence="2 3">
    <name type="scientific">Caenorhabditis tropicalis</name>
    <dbReference type="NCBI Taxonomy" id="1561998"/>
    <lineage>
        <taxon>Eukaryota</taxon>
        <taxon>Metazoa</taxon>
        <taxon>Ecdysozoa</taxon>
        <taxon>Nematoda</taxon>
        <taxon>Chromadorea</taxon>
        <taxon>Rhabditida</taxon>
        <taxon>Rhabditina</taxon>
        <taxon>Rhabditomorpha</taxon>
        <taxon>Rhabditoidea</taxon>
        <taxon>Rhabditidae</taxon>
        <taxon>Peloderinae</taxon>
        <taxon>Caenorhabditis</taxon>
    </lineage>
</organism>
<dbReference type="InterPro" id="IPR000210">
    <property type="entry name" value="BTB/POZ_dom"/>
</dbReference>
<sequence length="312" mass="36953">MRFRHKYAINGVHLFENAREHMERNDFPEIPIGTIGGVDGWYLTMQRKIINNKVYYHSIIYTNERRKVLKYRMYSNFLENDGSSGIPYKNSSYLKPKFGPNGKRGTVDGLLNEERGYLTNGGITIEYGFQIEGILSSDNIWTFNFHDPLFDCQKKLNMISFHKDSEEDGLKFFHCHKQLLTHHSTYFDSNSKENQMIKLTDKNVTRFNEFLQLSHGVREDWTLSTFYQALIYAQRYDLPNVIQLLDQFIVLDELDPEKYLQQAISYDLRHFLADFLKDQKTWKELAEKLKKVDLETMIGEAMKKCVKRFLEF</sequence>
<dbReference type="WBParaSite" id="Csp11.Scaffold630.g16969.t1">
    <property type="protein sequence ID" value="Csp11.Scaffold630.g16969.t1"/>
    <property type="gene ID" value="Csp11.Scaffold630.g16969"/>
</dbReference>
<dbReference type="InterPro" id="IPR011333">
    <property type="entry name" value="SKP1/BTB/POZ_sf"/>
</dbReference>
<dbReference type="InterPro" id="IPR052664">
    <property type="entry name" value="BTB-MATH_domain_protein"/>
</dbReference>
<feature type="domain" description="BTB" evidence="1">
    <location>
        <begin position="171"/>
        <end position="249"/>
    </location>
</feature>
<dbReference type="SUPFAM" id="SSF54695">
    <property type="entry name" value="POZ domain"/>
    <property type="match status" value="1"/>
</dbReference>
<evidence type="ECO:0000259" key="1">
    <source>
        <dbReference type="Pfam" id="PF00651"/>
    </source>
</evidence>
<dbReference type="eggNOG" id="ENOG502TJJ9">
    <property type="taxonomic scope" value="Eukaryota"/>
</dbReference>